<gene>
    <name evidence="2" type="ORF">NSPWAT_2831</name>
</gene>
<evidence type="ECO:0000256" key="1">
    <source>
        <dbReference type="SAM" id="Phobius"/>
    </source>
</evidence>
<evidence type="ECO:0008006" key="4">
    <source>
        <dbReference type="Google" id="ProtNLM"/>
    </source>
</evidence>
<evidence type="ECO:0000313" key="3">
    <source>
        <dbReference type="Proteomes" id="UP001157733"/>
    </source>
</evidence>
<keyword evidence="1" id="KW-0812">Transmembrane</keyword>
<reference evidence="2 3" key="1">
    <citation type="submission" date="2022-09" db="EMBL/GenBank/DDBJ databases">
        <authorList>
            <person name="Kop L."/>
        </authorList>
    </citation>
    <scope>NUCLEOTIDE SEQUENCE [LARGE SCALE GENOMIC DNA]</scope>
    <source>
        <strain evidence="2 3">347</strain>
    </source>
</reference>
<feature type="transmembrane region" description="Helical" evidence="1">
    <location>
        <begin position="20"/>
        <end position="43"/>
    </location>
</feature>
<dbReference type="Proteomes" id="UP001157733">
    <property type="component" value="Chromosome"/>
</dbReference>
<keyword evidence="3" id="KW-1185">Reference proteome</keyword>
<evidence type="ECO:0000313" key="2">
    <source>
        <dbReference type="EMBL" id="CAI2719687.1"/>
    </source>
</evidence>
<proteinExistence type="predicted"/>
<dbReference type="Gene3D" id="3.40.50.10610">
    <property type="entry name" value="ABC-type transport auxiliary lipoprotein component"/>
    <property type="match status" value="1"/>
</dbReference>
<name>A0ABM9HHZ5_9BACT</name>
<organism evidence="2 3">
    <name type="scientific">Nitrospina watsonii</name>
    <dbReference type="NCBI Taxonomy" id="1323948"/>
    <lineage>
        <taxon>Bacteria</taxon>
        <taxon>Pseudomonadati</taxon>
        <taxon>Nitrospinota/Tectimicrobiota group</taxon>
        <taxon>Nitrospinota</taxon>
        <taxon>Nitrospinia</taxon>
        <taxon>Nitrospinales</taxon>
        <taxon>Nitrospinaceae</taxon>
        <taxon>Nitrospina</taxon>
    </lineage>
</organism>
<keyword evidence="1" id="KW-0472">Membrane</keyword>
<protein>
    <recommendedName>
        <fullName evidence="4">FlgO domain-containing protein</fullName>
    </recommendedName>
</protein>
<keyword evidence="1" id="KW-1133">Transmembrane helix</keyword>
<dbReference type="EMBL" id="OX336137">
    <property type="protein sequence ID" value="CAI2719687.1"/>
    <property type="molecule type" value="Genomic_DNA"/>
</dbReference>
<accession>A0ABM9HHZ5</accession>
<sequence length="210" mass="24121">MIDMNGFEQIQKSMERIKNWSFDFIALHAKVIGLVFILVFLSACEIKMAPSKFWETVFTPDTDSEYYKKKSENLVQDLTQGAQEYEINKVVVMDLVDDENRVPILGEYMSSRVVEAITRGRFFRVSQKGEVMETLERLELKPSIRYTKEEIQRIGHELKAQAIISGKVRDIGANIDVHVALVDIASGEVISSATEQLNRTRFAVELLRHY</sequence>